<keyword evidence="2" id="KW-0472">Membrane</keyword>
<dbReference type="SUPFAM" id="SSF46894">
    <property type="entry name" value="C-terminal effector domain of the bipartite response regulators"/>
    <property type="match status" value="1"/>
</dbReference>
<dbReference type="HOGENOM" id="CLU_851664_0_0_10"/>
<dbReference type="GO" id="GO:0006355">
    <property type="term" value="P:regulation of DNA-templated transcription"/>
    <property type="evidence" value="ECO:0007669"/>
    <property type="project" value="InterPro"/>
</dbReference>
<evidence type="ECO:0000313" key="4">
    <source>
        <dbReference type="Proteomes" id="UP000008630"/>
    </source>
</evidence>
<evidence type="ECO:0000256" key="1">
    <source>
        <dbReference type="SAM" id="Coils"/>
    </source>
</evidence>
<keyword evidence="2" id="KW-1133">Transmembrane helix</keyword>
<evidence type="ECO:0000313" key="3">
    <source>
        <dbReference type="EMBL" id="ADV45018.1"/>
    </source>
</evidence>
<gene>
    <name evidence="3" type="ordered locus">Bache_3091</name>
</gene>
<reference evidence="3 4" key="2">
    <citation type="journal article" date="2011" name="Stand. Genomic Sci.">
        <title>Complete genome sequence of Bacteroides helcogenes type strain (P 36-108).</title>
        <authorList>
            <person name="Pati A."/>
            <person name="Gronow S."/>
            <person name="Zeytun A."/>
            <person name="Lapidus A."/>
            <person name="Nolan M."/>
            <person name="Hammon N."/>
            <person name="Deshpande S."/>
            <person name="Cheng J.F."/>
            <person name="Tapia R."/>
            <person name="Han C."/>
            <person name="Goodwin L."/>
            <person name="Pitluck S."/>
            <person name="Liolios K."/>
            <person name="Pagani I."/>
            <person name="Ivanova N."/>
            <person name="Mavromatis K."/>
            <person name="Chen A."/>
            <person name="Palaniappan K."/>
            <person name="Land M."/>
            <person name="Hauser L."/>
            <person name="Chang Y.J."/>
            <person name="Jeffries C.D."/>
            <person name="Detter J.C."/>
            <person name="Brambilla E."/>
            <person name="Rohde M."/>
            <person name="Goker M."/>
            <person name="Woyke T."/>
            <person name="Bristow J."/>
            <person name="Eisen J.A."/>
            <person name="Markowitz V."/>
            <person name="Hugenholtz P."/>
            <person name="Kyrpides N.C."/>
            <person name="Klenk H.P."/>
            <person name="Lucas S."/>
        </authorList>
    </citation>
    <scope>NUCLEOTIDE SEQUENCE [LARGE SCALE GENOMIC DNA]</scope>
    <source>
        <strain evidence="4">ATCC 35417 / DSM 20613 / JCM 6297 / CCUG 15421 / P 36-108</strain>
    </source>
</reference>
<keyword evidence="4" id="KW-1185">Reference proteome</keyword>
<evidence type="ECO:0000256" key="2">
    <source>
        <dbReference type="SAM" id="Phobius"/>
    </source>
</evidence>
<proteinExistence type="predicted"/>
<sequence>MKHIPFFLLPVLLVGLTACSKPSGKTLMDYEQSLVRADSLVQFGAADSAQAVRLISDLHREYNLIKELSDGKRLRLKPVRGYERFLWGVFSVLMFCISAAMLFSLIRFKKERRHRNYLISLSENEQRLRNNEREREGLEECLKEMSLTDEEREEVHSSLTNLMEHGGRLYAENESLRIRLKEYEDHPMPRELELLQKESERVRLLDGQVQALASAMIDADEVVKQLRAQPKFLADSQWNYLQSLTDRVYKGASKRLVLRFPQLTPADSQLCMLIRLRFSNAQISTLIAVSPASVSQQKFRLKKRMMQADDRLFADGEALEWVIGNC</sequence>
<accession>E6SQH1</accession>
<keyword evidence="1" id="KW-0175">Coiled coil</keyword>
<feature type="transmembrane region" description="Helical" evidence="2">
    <location>
        <begin position="85"/>
        <end position="106"/>
    </location>
</feature>
<dbReference type="EMBL" id="CP002352">
    <property type="protein sequence ID" value="ADV45018.1"/>
    <property type="molecule type" value="Genomic_DNA"/>
</dbReference>
<dbReference type="RefSeq" id="WP_013548605.1">
    <property type="nucleotide sequence ID" value="NC_014933.1"/>
</dbReference>
<dbReference type="KEGG" id="bhl:Bache_3091"/>
<feature type="coiled-coil region" evidence="1">
    <location>
        <begin position="121"/>
        <end position="148"/>
    </location>
</feature>
<dbReference type="eggNOG" id="COG0457">
    <property type="taxonomic scope" value="Bacteria"/>
</dbReference>
<name>E6SQH1_BACT6</name>
<reference key="1">
    <citation type="submission" date="2010-11" db="EMBL/GenBank/DDBJ databases">
        <title>The complete genome of Bacteroides helcogenes P 36-108.</title>
        <authorList>
            <consortium name="US DOE Joint Genome Institute (JGI-PGF)"/>
            <person name="Lucas S."/>
            <person name="Copeland A."/>
            <person name="Lapidus A."/>
            <person name="Bruce D."/>
            <person name="Goodwin L."/>
            <person name="Pitluck S."/>
            <person name="Kyrpides N."/>
            <person name="Mavromatis K."/>
            <person name="Ivanova N."/>
            <person name="Zeytun A."/>
            <person name="Brettin T."/>
            <person name="Detter J.C."/>
            <person name="Tapia R."/>
            <person name="Han C."/>
            <person name="Land M."/>
            <person name="Hauser L."/>
            <person name="Markowitz V."/>
            <person name="Cheng J.-F."/>
            <person name="Hugenholtz P."/>
            <person name="Woyke T."/>
            <person name="Wu D."/>
            <person name="Gronow S."/>
            <person name="Wellnitz S."/>
            <person name="Brambilla E."/>
            <person name="Klenk H.-P."/>
            <person name="Eisen J.A."/>
        </authorList>
    </citation>
    <scope>NUCLEOTIDE SEQUENCE</scope>
    <source>
        <strain>P 36-108</strain>
    </source>
</reference>
<dbReference type="Proteomes" id="UP000008630">
    <property type="component" value="Chromosome"/>
</dbReference>
<dbReference type="OrthoDB" id="1017207at2"/>
<keyword evidence="2" id="KW-0812">Transmembrane</keyword>
<dbReference type="AlphaFoldDB" id="E6SQH1"/>
<dbReference type="GO" id="GO:0003677">
    <property type="term" value="F:DNA binding"/>
    <property type="evidence" value="ECO:0007669"/>
    <property type="project" value="InterPro"/>
</dbReference>
<dbReference type="PROSITE" id="PS51257">
    <property type="entry name" value="PROKAR_LIPOPROTEIN"/>
    <property type="match status" value="1"/>
</dbReference>
<dbReference type="PATRIC" id="fig|693979.3.peg.3239"/>
<protein>
    <submittedName>
        <fullName evidence="3">Uncharacterized protein</fullName>
    </submittedName>
</protein>
<organism evidence="3 4">
    <name type="scientific">Bacteroides helcogenes (strain ATCC 35417 / DSM 20613 / JCM 6297 / CCUG 15421 / P 36-108)</name>
    <dbReference type="NCBI Taxonomy" id="693979"/>
    <lineage>
        <taxon>Bacteria</taxon>
        <taxon>Pseudomonadati</taxon>
        <taxon>Bacteroidota</taxon>
        <taxon>Bacteroidia</taxon>
        <taxon>Bacteroidales</taxon>
        <taxon>Bacteroidaceae</taxon>
        <taxon>Bacteroides</taxon>
    </lineage>
</organism>
<dbReference type="STRING" id="693979.Bache_3091"/>
<dbReference type="InterPro" id="IPR016032">
    <property type="entry name" value="Sig_transdc_resp-reg_C-effctor"/>
</dbReference>